<proteinExistence type="predicted"/>
<name>A0ABS5VYW1_9SPHN</name>
<gene>
    <name evidence="2" type="ORF">KK137_00080</name>
</gene>
<feature type="transmembrane region" description="Helical" evidence="1">
    <location>
        <begin position="37"/>
        <end position="57"/>
    </location>
</feature>
<reference evidence="2 3" key="1">
    <citation type="submission" date="2021-05" db="EMBL/GenBank/DDBJ databases">
        <title>Croceibacterium sp. LX-88 genome sequence.</title>
        <authorList>
            <person name="Luo X."/>
        </authorList>
    </citation>
    <scope>NUCLEOTIDE SEQUENCE [LARGE SCALE GENOMIC DNA]</scope>
    <source>
        <strain evidence="2 3">LX-88</strain>
    </source>
</reference>
<dbReference type="Proteomes" id="UP000811255">
    <property type="component" value="Unassembled WGS sequence"/>
</dbReference>
<protein>
    <recommendedName>
        <fullName evidence="4">GDT1 family protein</fullName>
    </recommendedName>
</protein>
<keyword evidence="1" id="KW-0812">Transmembrane</keyword>
<evidence type="ECO:0000256" key="1">
    <source>
        <dbReference type="SAM" id="Phobius"/>
    </source>
</evidence>
<keyword evidence="3" id="KW-1185">Reference proteome</keyword>
<dbReference type="EMBL" id="JAHFVK010000001">
    <property type="protein sequence ID" value="MBT2132715.1"/>
    <property type="molecule type" value="Genomic_DNA"/>
</dbReference>
<keyword evidence="1" id="KW-1133">Transmembrane helix</keyword>
<feature type="transmembrane region" description="Helical" evidence="1">
    <location>
        <begin position="165"/>
        <end position="186"/>
    </location>
</feature>
<keyword evidence="1" id="KW-0472">Membrane</keyword>
<evidence type="ECO:0008006" key="4">
    <source>
        <dbReference type="Google" id="ProtNLM"/>
    </source>
</evidence>
<comment type="caution">
    <text evidence="2">The sequence shown here is derived from an EMBL/GenBank/DDBJ whole genome shotgun (WGS) entry which is preliminary data.</text>
</comment>
<organism evidence="2 3">
    <name type="scientific">Croceibacterium selenioxidans</name>
    <dbReference type="NCBI Taxonomy" id="2838833"/>
    <lineage>
        <taxon>Bacteria</taxon>
        <taxon>Pseudomonadati</taxon>
        <taxon>Pseudomonadota</taxon>
        <taxon>Alphaproteobacteria</taxon>
        <taxon>Sphingomonadales</taxon>
        <taxon>Erythrobacteraceae</taxon>
        <taxon>Croceibacterium</taxon>
    </lineage>
</organism>
<evidence type="ECO:0000313" key="3">
    <source>
        <dbReference type="Proteomes" id="UP000811255"/>
    </source>
</evidence>
<dbReference type="RefSeq" id="WP_214533776.1">
    <property type="nucleotide sequence ID" value="NZ_JAHFVK010000001.1"/>
</dbReference>
<feature type="transmembrane region" description="Helical" evidence="1">
    <location>
        <begin position="69"/>
        <end position="87"/>
    </location>
</feature>
<evidence type="ECO:0000313" key="2">
    <source>
        <dbReference type="EMBL" id="MBT2132715.1"/>
    </source>
</evidence>
<feature type="transmembrane region" description="Helical" evidence="1">
    <location>
        <begin position="130"/>
        <end position="149"/>
    </location>
</feature>
<feature type="transmembrane region" description="Helical" evidence="1">
    <location>
        <begin position="99"/>
        <end position="123"/>
    </location>
</feature>
<sequence length="187" mass="18192">MPSFFLALLVAAAAALGGREAVRVARLSAGLGPAPGLLVASWIACIAASALAAWLGSGLAAQLAPQAQALLVAIVLLLAGLELAVLGPGRSPREPTRSFGAILLVLGVAQVTGAAGFLVFALAASTGAPALAAAGGALGSGAVLTAAWFKGAAWEARVPLKPLRFSIAGLLITAAMVTGLVGRGILG</sequence>
<accession>A0ABS5VYW1</accession>